<dbReference type="InterPro" id="IPR036291">
    <property type="entry name" value="NAD(P)-bd_dom_sf"/>
</dbReference>
<accession>A0ABS7DAU6</accession>
<dbReference type="PANTHER" id="PTHR43355:SF2">
    <property type="entry name" value="FLAVIN REDUCTASE (NADPH)"/>
    <property type="match status" value="1"/>
</dbReference>
<name>A0ABS7DAU6_9BACL</name>
<proteinExistence type="predicted"/>
<sequence>MKLLLLGATGRVGKEVAAQAIEDGHQVTLLVRSPEKLDNSFSGATVVHGDACVEKDLFRAVLGMDAVISALSTDGGSVLTDSTPLLIAAMHACAVKRVITIGTAGILDSRRHPGLLRYETPDSRRSSTRAAEEHRRVWELLSASGLDWTIVCPTYLPLGDRTGVYRVERDCLPLDGLSISVADTAQFAYKQLWDNSYIGARAGIAY</sequence>
<protein>
    <submittedName>
        <fullName evidence="2">NAD(P)H-binding protein</fullName>
    </submittedName>
</protein>
<dbReference type="SUPFAM" id="SSF51735">
    <property type="entry name" value="NAD(P)-binding Rossmann-fold domains"/>
    <property type="match status" value="1"/>
</dbReference>
<dbReference type="Gene3D" id="3.40.50.720">
    <property type="entry name" value="NAD(P)-binding Rossmann-like Domain"/>
    <property type="match status" value="1"/>
</dbReference>
<dbReference type="PANTHER" id="PTHR43355">
    <property type="entry name" value="FLAVIN REDUCTASE (NADPH)"/>
    <property type="match status" value="1"/>
</dbReference>
<dbReference type="RefSeq" id="WP_219874310.1">
    <property type="nucleotide sequence ID" value="NZ_JAHZIJ010000019.1"/>
</dbReference>
<dbReference type="Proteomes" id="UP000812277">
    <property type="component" value="Unassembled WGS sequence"/>
</dbReference>
<evidence type="ECO:0000259" key="1">
    <source>
        <dbReference type="Pfam" id="PF13460"/>
    </source>
</evidence>
<feature type="domain" description="NAD(P)-binding" evidence="1">
    <location>
        <begin position="7"/>
        <end position="192"/>
    </location>
</feature>
<dbReference type="InterPro" id="IPR051606">
    <property type="entry name" value="Polyketide_Oxido-like"/>
</dbReference>
<dbReference type="EMBL" id="JAHZIJ010000019">
    <property type="protein sequence ID" value="MBW7477064.1"/>
    <property type="molecule type" value="Genomic_DNA"/>
</dbReference>
<organism evidence="2 3">
    <name type="scientific">Paenibacillus oenotherae</name>
    <dbReference type="NCBI Taxonomy" id="1435645"/>
    <lineage>
        <taxon>Bacteria</taxon>
        <taxon>Bacillati</taxon>
        <taxon>Bacillota</taxon>
        <taxon>Bacilli</taxon>
        <taxon>Bacillales</taxon>
        <taxon>Paenibacillaceae</taxon>
        <taxon>Paenibacillus</taxon>
    </lineage>
</organism>
<dbReference type="InterPro" id="IPR016040">
    <property type="entry name" value="NAD(P)-bd_dom"/>
</dbReference>
<dbReference type="Pfam" id="PF13460">
    <property type="entry name" value="NAD_binding_10"/>
    <property type="match status" value="1"/>
</dbReference>
<keyword evidence="3" id="KW-1185">Reference proteome</keyword>
<reference evidence="2 3" key="1">
    <citation type="submission" date="2021-07" db="EMBL/GenBank/DDBJ databases">
        <title>Paenibacillus radiodurans sp. nov., isolated from the southeastern edge of Tengger Desert.</title>
        <authorList>
            <person name="Zhang G."/>
        </authorList>
    </citation>
    <scope>NUCLEOTIDE SEQUENCE [LARGE SCALE GENOMIC DNA]</scope>
    <source>
        <strain evidence="2 3">DT7-4</strain>
    </source>
</reference>
<gene>
    <name evidence="2" type="ORF">K0T92_20305</name>
</gene>
<evidence type="ECO:0000313" key="2">
    <source>
        <dbReference type="EMBL" id="MBW7477064.1"/>
    </source>
</evidence>
<comment type="caution">
    <text evidence="2">The sequence shown here is derived from an EMBL/GenBank/DDBJ whole genome shotgun (WGS) entry which is preliminary data.</text>
</comment>
<evidence type="ECO:0000313" key="3">
    <source>
        <dbReference type="Proteomes" id="UP000812277"/>
    </source>
</evidence>